<comment type="caution">
    <text evidence="1">The sequence shown here is derived from an EMBL/GenBank/DDBJ whole genome shotgun (WGS) entry which is preliminary data.</text>
</comment>
<evidence type="ECO:0000313" key="2">
    <source>
        <dbReference type="Proteomes" id="UP000831701"/>
    </source>
</evidence>
<name>A0ACB8WT64_9TELE</name>
<protein>
    <submittedName>
        <fullName evidence="1">Uncharacterized protein</fullName>
    </submittedName>
</protein>
<keyword evidence="2" id="KW-1185">Reference proteome</keyword>
<gene>
    <name evidence="1" type="ORF">L3Q82_007352</name>
</gene>
<dbReference type="Proteomes" id="UP000831701">
    <property type="component" value="Chromosome 6"/>
</dbReference>
<sequence length="153" mass="16737">MYMTANLTADKSLPEEAADQELVRRKLDGIEESLKKLEGGWHCHNNIQQFVQSPIDSATVTREGPARADHPEPPGGWCALSSPVYVSSPHGLPRARHCSASLANKRQQTEARPGYMTPANWTDLSRPLCRRASLESIDPLSADRPVGPVGPVM</sequence>
<organism evidence="1 2">
    <name type="scientific">Scortum barcoo</name>
    <name type="common">barcoo grunter</name>
    <dbReference type="NCBI Taxonomy" id="214431"/>
    <lineage>
        <taxon>Eukaryota</taxon>
        <taxon>Metazoa</taxon>
        <taxon>Chordata</taxon>
        <taxon>Craniata</taxon>
        <taxon>Vertebrata</taxon>
        <taxon>Euteleostomi</taxon>
        <taxon>Actinopterygii</taxon>
        <taxon>Neopterygii</taxon>
        <taxon>Teleostei</taxon>
        <taxon>Neoteleostei</taxon>
        <taxon>Acanthomorphata</taxon>
        <taxon>Eupercaria</taxon>
        <taxon>Centrarchiformes</taxon>
        <taxon>Terapontoidei</taxon>
        <taxon>Terapontidae</taxon>
        <taxon>Scortum</taxon>
    </lineage>
</organism>
<evidence type="ECO:0000313" key="1">
    <source>
        <dbReference type="EMBL" id="KAI3370825.1"/>
    </source>
</evidence>
<dbReference type="EMBL" id="CM041536">
    <property type="protein sequence ID" value="KAI3370825.1"/>
    <property type="molecule type" value="Genomic_DNA"/>
</dbReference>
<reference evidence="1" key="1">
    <citation type="submission" date="2022-04" db="EMBL/GenBank/DDBJ databases">
        <title>Jade perch genome.</title>
        <authorList>
            <person name="Chao B."/>
        </authorList>
    </citation>
    <scope>NUCLEOTIDE SEQUENCE</scope>
    <source>
        <strain evidence="1">CB-2022</strain>
    </source>
</reference>
<proteinExistence type="predicted"/>
<accession>A0ACB8WT64</accession>